<comment type="caution">
    <text evidence="2">The sequence shown here is derived from an EMBL/GenBank/DDBJ whole genome shotgun (WGS) entry which is preliminary data.</text>
</comment>
<dbReference type="InterPro" id="IPR051567">
    <property type="entry name" value="Unconventional_Myosin_ATPase"/>
</dbReference>
<proteinExistence type="predicted"/>
<reference evidence="2 3" key="2">
    <citation type="journal article" date="2023" name="Mol. Biol. Evol.">
        <title>Genomics of Secondarily Temperate Adaptation in the Only Non-Antarctic Icefish.</title>
        <authorList>
            <person name="Rivera-Colon A.G."/>
            <person name="Rayamajhi N."/>
            <person name="Minhas B.F."/>
            <person name="Madrigal G."/>
            <person name="Bilyk K.T."/>
            <person name="Yoon V."/>
            <person name="Hune M."/>
            <person name="Gregory S."/>
            <person name="Cheng C.H.C."/>
            <person name="Catchen J.M."/>
        </authorList>
    </citation>
    <scope>NUCLEOTIDE SEQUENCE [LARGE SCALE GENOMIC DNA]</scope>
    <source>
        <strain evidence="2">JMC-PN-2008</strain>
    </source>
</reference>
<dbReference type="GO" id="GO:0005856">
    <property type="term" value="C:cytoskeleton"/>
    <property type="evidence" value="ECO:0007669"/>
    <property type="project" value="InterPro"/>
</dbReference>
<protein>
    <recommendedName>
        <fullName evidence="1">MyTH4 domain-containing protein</fullName>
    </recommendedName>
</protein>
<evidence type="ECO:0000313" key="2">
    <source>
        <dbReference type="EMBL" id="KAK5858238.1"/>
    </source>
</evidence>
<reference evidence="2 3" key="1">
    <citation type="journal article" date="2023" name="Genes (Basel)">
        <title>Chromosome-Level Genome Assembly and Circadian Gene Repertoire of the Patagonia Blennie Eleginops maclovinus-The Closest Ancestral Proxy of Antarctic Cryonotothenioids.</title>
        <authorList>
            <person name="Cheng C.C."/>
            <person name="Rivera-Colon A.G."/>
            <person name="Minhas B.F."/>
            <person name="Wilson L."/>
            <person name="Rayamajhi N."/>
            <person name="Vargas-Chacoff L."/>
            <person name="Catchen J.M."/>
        </authorList>
    </citation>
    <scope>NUCLEOTIDE SEQUENCE [LARGE SCALE GENOMIC DNA]</scope>
    <source>
        <strain evidence="2">JMC-PN-2008</strain>
    </source>
</reference>
<keyword evidence="3" id="KW-1185">Reference proteome</keyword>
<accession>A0AAN8AFR3</accession>
<feature type="domain" description="MyTH4" evidence="1">
    <location>
        <begin position="1"/>
        <end position="102"/>
    </location>
</feature>
<dbReference type="PROSITE" id="PS51016">
    <property type="entry name" value="MYTH4"/>
    <property type="match status" value="1"/>
</dbReference>
<name>A0AAN8AFR3_ELEMC</name>
<organism evidence="2 3">
    <name type="scientific">Eleginops maclovinus</name>
    <name type="common">Patagonian blennie</name>
    <name type="synonym">Eleginus maclovinus</name>
    <dbReference type="NCBI Taxonomy" id="56733"/>
    <lineage>
        <taxon>Eukaryota</taxon>
        <taxon>Metazoa</taxon>
        <taxon>Chordata</taxon>
        <taxon>Craniata</taxon>
        <taxon>Vertebrata</taxon>
        <taxon>Euteleostomi</taxon>
        <taxon>Actinopterygii</taxon>
        <taxon>Neopterygii</taxon>
        <taxon>Teleostei</taxon>
        <taxon>Neoteleostei</taxon>
        <taxon>Acanthomorphata</taxon>
        <taxon>Eupercaria</taxon>
        <taxon>Perciformes</taxon>
        <taxon>Notothenioidei</taxon>
        <taxon>Eleginopidae</taxon>
        <taxon>Eleginops</taxon>
    </lineage>
</organism>
<dbReference type="InterPro" id="IPR038185">
    <property type="entry name" value="MyTH4_dom_sf"/>
</dbReference>
<gene>
    <name evidence="2" type="ORF">PBY51_002393</name>
</gene>
<dbReference type="InterPro" id="IPR000857">
    <property type="entry name" value="MyTH4_dom"/>
</dbReference>
<dbReference type="PANTHER" id="PTHR22692:SF34">
    <property type="entry name" value="MYOSIN VIIA"/>
    <property type="match status" value="1"/>
</dbReference>
<dbReference type="SMART" id="SM00139">
    <property type="entry name" value="MyTH4"/>
    <property type="match status" value="1"/>
</dbReference>
<dbReference type="AlphaFoldDB" id="A0AAN8AFR3"/>
<evidence type="ECO:0000259" key="1">
    <source>
        <dbReference type="PROSITE" id="PS51016"/>
    </source>
</evidence>
<dbReference type="PANTHER" id="PTHR22692">
    <property type="entry name" value="MYOSIN VII, XV"/>
    <property type="match status" value="1"/>
</dbReference>
<evidence type="ECO:0000313" key="3">
    <source>
        <dbReference type="Proteomes" id="UP001346869"/>
    </source>
</evidence>
<sequence>MKYMGDYPSKRARSVNELTDQIFEGALKAEPLKDEVFCQILKQLTENTINYSEEKGWELLWLCTGLFPPSNILLPHVQKFLQAKKHYPLAPDCMQRLQKALR</sequence>
<dbReference type="Gene3D" id="1.25.40.530">
    <property type="entry name" value="MyTH4 domain"/>
    <property type="match status" value="1"/>
</dbReference>
<dbReference type="Pfam" id="PF00784">
    <property type="entry name" value="MyTH4"/>
    <property type="match status" value="1"/>
</dbReference>
<dbReference type="Proteomes" id="UP001346869">
    <property type="component" value="Unassembled WGS sequence"/>
</dbReference>
<dbReference type="EMBL" id="JAUZQC010000015">
    <property type="protein sequence ID" value="KAK5858238.1"/>
    <property type="molecule type" value="Genomic_DNA"/>
</dbReference>